<feature type="transmembrane region" description="Helical" evidence="2">
    <location>
        <begin position="321"/>
        <end position="341"/>
    </location>
</feature>
<evidence type="ECO:0000313" key="3">
    <source>
        <dbReference type="EMBL" id="RAQ96225.1"/>
    </source>
</evidence>
<keyword evidence="2" id="KW-0812">Transmembrane</keyword>
<evidence type="ECO:0000256" key="2">
    <source>
        <dbReference type="SAM" id="Phobius"/>
    </source>
</evidence>
<dbReference type="RefSeq" id="WP_112429625.1">
    <property type="nucleotide sequence ID" value="NZ_MCIF01000002.1"/>
</dbReference>
<feature type="region of interest" description="Disordered" evidence="1">
    <location>
        <begin position="114"/>
        <end position="148"/>
    </location>
</feature>
<dbReference type="OrthoDB" id="144623at2"/>
<feature type="compositionally biased region" description="Low complexity" evidence="1">
    <location>
        <begin position="127"/>
        <end position="146"/>
    </location>
</feature>
<evidence type="ECO:0008006" key="5">
    <source>
        <dbReference type="Google" id="ProtNLM"/>
    </source>
</evidence>
<keyword evidence="2" id="KW-1133">Transmembrane helix</keyword>
<keyword evidence="2" id="KW-0472">Membrane</keyword>
<keyword evidence="4" id="KW-1185">Reference proteome</keyword>
<dbReference type="Gene3D" id="2.60.120.560">
    <property type="entry name" value="Exo-inulinase, domain 1"/>
    <property type="match status" value="1"/>
</dbReference>
<dbReference type="Proteomes" id="UP000248706">
    <property type="component" value="Unassembled WGS sequence"/>
</dbReference>
<reference evidence="3 4" key="1">
    <citation type="submission" date="2016-08" db="EMBL/GenBank/DDBJ databases">
        <title>Analysis of Carbohydrate Active Enzymes in Thermogemmatispora T81 Reveals Carbohydrate Degradation Ability.</title>
        <authorList>
            <person name="Tomazini A."/>
            <person name="Lal S."/>
            <person name="Stott M."/>
            <person name="Henrissat B."/>
            <person name="Polikarpov I."/>
            <person name="Sparling R."/>
            <person name="Levin D.B."/>
        </authorList>
    </citation>
    <scope>NUCLEOTIDE SEQUENCE [LARGE SCALE GENOMIC DNA]</scope>
    <source>
        <strain evidence="3 4">T81</strain>
    </source>
</reference>
<gene>
    <name evidence="3" type="ORF">A4R35_11835</name>
</gene>
<dbReference type="EMBL" id="MCIF01000002">
    <property type="protein sequence ID" value="RAQ96225.1"/>
    <property type="molecule type" value="Genomic_DNA"/>
</dbReference>
<organism evidence="3 4">
    <name type="scientific">Thermogemmatispora tikiterensis</name>
    <dbReference type="NCBI Taxonomy" id="1825093"/>
    <lineage>
        <taxon>Bacteria</taxon>
        <taxon>Bacillati</taxon>
        <taxon>Chloroflexota</taxon>
        <taxon>Ktedonobacteria</taxon>
        <taxon>Thermogemmatisporales</taxon>
        <taxon>Thermogemmatisporaceae</taxon>
        <taxon>Thermogemmatispora</taxon>
    </lineage>
</organism>
<sequence length="575" mass="59769">MHPSQSPDQSRPRRSLFDPIWQLQSQSAQNAADSSAANAATNAAPQHGLGEEAAAGNALPGGGETAAGPGTLGSRPVRKLGLLSAARLQAETNILTGPAAGEMQVTQMPFPGEGQLSQTQMPAANVGSPSPFAPATFSSPSAGAGTMADASAEASTMALNQSALFQNRQITDASAFGEGSQAPLAQQGVSQITSAAATDATEIQLPFPTPTPTSLTGFSPNVTRVLAPFTGPLPGATSTLPRTTTGALGPSPFIEAGGSKNTAALTGALRLVQIPVAGQPGRYVTSMLPVLTEPMQPPPAQGDSAQRGFSPASLWKEKRNLLILLCVLLVVLTGSGLLMFARLHANPAPQARKGSVTAAVATGTAAVNGTPTPTVIMEDPLEENIHNWPVVTTGSRLFVFKDGAYHIINNDDNNMAVAILPDAPGPLLSTSLAYTLTMQEIKGDDGSINNQFGMIIRYSQQSKGGKVTTQFYAFEVRNTSDGEYQFWKFNSSAPEDSRWTKIWSKGFGKEYHQGHGSKAANTIKIVASGKNFTFYVNGKKVGTAQDGSIPSGSLGLLVNLKGTEVAFSNLLVTTP</sequence>
<protein>
    <recommendedName>
        <fullName evidence="5">3-keto-disaccharide hydrolase domain-containing protein</fullName>
    </recommendedName>
</protein>
<dbReference type="AlphaFoldDB" id="A0A328VQ24"/>
<feature type="compositionally biased region" description="Low complexity" evidence="1">
    <location>
        <begin position="24"/>
        <end position="44"/>
    </location>
</feature>
<feature type="region of interest" description="Disordered" evidence="1">
    <location>
        <begin position="1"/>
        <end position="73"/>
    </location>
</feature>
<name>A0A328VQ24_9CHLR</name>
<evidence type="ECO:0000256" key="1">
    <source>
        <dbReference type="SAM" id="MobiDB-lite"/>
    </source>
</evidence>
<comment type="caution">
    <text evidence="3">The sequence shown here is derived from an EMBL/GenBank/DDBJ whole genome shotgun (WGS) entry which is preliminary data.</text>
</comment>
<accession>A0A328VQ24</accession>
<evidence type="ECO:0000313" key="4">
    <source>
        <dbReference type="Proteomes" id="UP000248706"/>
    </source>
</evidence>
<proteinExistence type="predicted"/>